<keyword evidence="4" id="KW-0472">Membrane</keyword>
<comment type="caution">
    <text evidence="6">The sequence shown here is derived from an EMBL/GenBank/DDBJ whole genome shotgun (WGS) entry which is preliminary data.</text>
</comment>
<dbReference type="PANTHER" id="PTHR30168">
    <property type="entry name" value="PUTATIVE MEMBRANE PROTEIN YPFJ"/>
    <property type="match status" value="1"/>
</dbReference>
<evidence type="ECO:0000256" key="3">
    <source>
        <dbReference type="ARBA" id="ARBA00022989"/>
    </source>
</evidence>
<evidence type="ECO:0000256" key="5">
    <source>
        <dbReference type="SAM" id="SignalP"/>
    </source>
</evidence>
<keyword evidence="2" id="KW-0812">Transmembrane</keyword>
<dbReference type="Pfam" id="PF04228">
    <property type="entry name" value="Zn_peptidase"/>
    <property type="match status" value="1"/>
</dbReference>
<dbReference type="PANTHER" id="PTHR30168:SF0">
    <property type="entry name" value="INNER MEMBRANE PROTEIN"/>
    <property type="match status" value="1"/>
</dbReference>
<keyword evidence="7" id="KW-1185">Reference proteome</keyword>
<sequence length="459" mass="49055">MHIKVGAVAIAIMSVVALSACGGPKPVISTPTNGAAQGKTPDGSGIAITGDEKLAANKLAMQAISDLQKYWTDEYPTLYGQDWKPVAGGFYGMTPDVEGASQCGADYSDVEGNAFYCFDDDSVAWDAAELLPELQRKFGDFVVPVVLAHEWGHAVQHRSGFFDQNKLTVTSELQADCFAGAWSAHAKQSGVFKVNAAELDSALAGILDLRDTPGSSAEDPNAHGSGFDRVSAFQDGFDGGSDKCKGYEDGDPMVLELPFNDTQDEQSGGDAPYDSIVNGVPYDLEDYWTQVYPEIADGRAWPPLKGLEPFDPSSPPQCGGTPADGYSLFYCVPDDYIGWDNVKEMPEVYAQGGDYAVATLLATQYGLAALTRLDDTSDEKTQTLRGDCLAGAYTASVILYNREATSTFHISPGDLDEGITALLIFRGDGDVERQGAGYNRVRAFREGVINGAEPCLDLT</sequence>
<accession>A0ABT3CG99</accession>
<dbReference type="InterPro" id="IPR007343">
    <property type="entry name" value="Uncharacterised_pept_Zn_put"/>
</dbReference>
<proteinExistence type="predicted"/>
<evidence type="ECO:0000313" key="7">
    <source>
        <dbReference type="Proteomes" id="UP001526201"/>
    </source>
</evidence>
<feature type="chain" id="PRO_5046192230" evidence="5">
    <location>
        <begin position="20"/>
        <end position="459"/>
    </location>
</feature>
<keyword evidence="5" id="KW-0732">Signal</keyword>
<dbReference type="RefSeq" id="WP_264069643.1">
    <property type="nucleotide sequence ID" value="NZ_JACKTY010000033.1"/>
</dbReference>
<dbReference type="SUPFAM" id="SSF55486">
    <property type="entry name" value="Metalloproteases ('zincins'), catalytic domain"/>
    <property type="match status" value="1"/>
</dbReference>
<feature type="signal peptide" evidence="5">
    <location>
        <begin position="1"/>
        <end position="19"/>
    </location>
</feature>
<keyword evidence="3" id="KW-1133">Transmembrane helix</keyword>
<evidence type="ECO:0000256" key="1">
    <source>
        <dbReference type="ARBA" id="ARBA00004167"/>
    </source>
</evidence>
<reference evidence="6 7" key="1">
    <citation type="journal article" date="2022" name="BMC Genomics">
        <title>Comparative genome analysis of mycobacteria focusing on tRNA and non-coding RNA.</title>
        <authorList>
            <person name="Behra P.R.K."/>
            <person name="Pettersson B.M.F."/>
            <person name="Ramesh M."/>
            <person name="Das S."/>
            <person name="Dasgupta S."/>
            <person name="Kirsebom L.A."/>
        </authorList>
    </citation>
    <scope>NUCLEOTIDE SEQUENCE [LARGE SCALE GENOMIC DNA]</scope>
    <source>
        <strain evidence="6 7">DSM 44078</strain>
    </source>
</reference>
<protein>
    <submittedName>
        <fullName evidence="6">Neutral zinc metallopeptidase</fullName>
    </submittedName>
</protein>
<organism evidence="6 7">
    <name type="scientific">Mycolicibacterium komossense</name>
    <dbReference type="NCBI Taxonomy" id="1779"/>
    <lineage>
        <taxon>Bacteria</taxon>
        <taxon>Bacillati</taxon>
        <taxon>Actinomycetota</taxon>
        <taxon>Actinomycetes</taxon>
        <taxon>Mycobacteriales</taxon>
        <taxon>Mycobacteriaceae</taxon>
        <taxon>Mycolicibacterium</taxon>
    </lineage>
</organism>
<dbReference type="PROSITE" id="PS51257">
    <property type="entry name" value="PROKAR_LIPOPROTEIN"/>
    <property type="match status" value="1"/>
</dbReference>
<evidence type="ECO:0000256" key="2">
    <source>
        <dbReference type="ARBA" id="ARBA00022692"/>
    </source>
</evidence>
<dbReference type="EMBL" id="JACKTY010000033">
    <property type="protein sequence ID" value="MCV7228503.1"/>
    <property type="molecule type" value="Genomic_DNA"/>
</dbReference>
<dbReference type="Proteomes" id="UP001526201">
    <property type="component" value="Unassembled WGS sequence"/>
</dbReference>
<evidence type="ECO:0000256" key="4">
    <source>
        <dbReference type="ARBA" id="ARBA00023136"/>
    </source>
</evidence>
<comment type="subcellular location">
    <subcellularLocation>
        <location evidence="1">Membrane</location>
        <topology evidence="1">Single-pass membrane protein</topology>
    </subcellularLocation>
</comment>
<evidence type="ECO:0000313" key="6">
    <source>
        <dbReference type="EMBL" id="MCV7228503.1"/>
    </source>
</evidence>
<name>A0ABT3CG99_9MYCO</name>
<gene>
    <name evidence="6" type="ORF">H7J73_21035</name>
</gene>